<evidence type="ECO:0000256" key="4">
    <source>
        <dbReference type="ARBA" id="ARBA00022490"/>
    </source>
</evidence>
<keyword evidence="8" id="KW-0862">Zinc</keyword>
<dbReference type="InterPro" id="IPR004000">
    <property type="entry name" value="Actin"/>
</dbReference>
<feature type="compositionally biased region" description="Low complexity" evidence="14">
    <location>
        <begin position="377"/>
        <end position="387"/>
    </location>
</feature>
<dbReference type="GO" id="GO:0005634">
    <property type="term" value="C:nucleus"/>
    <property type="evidence" value="ECO:0007669"/>
    <property type="project" value="UniProtKB-SubCell"/>
</dbReference>
<dbReference type="Gene3D" id="3.30.420.40">
    <property type="match status" value="2"/>
</dbReference>
<dbReference type="CDD" id="cd10210">
    <property type="entry name" value="ASKHA_NBD_Arp6"/>
    <property type="match status" value="1"/>
</dbReference>
<evidence type="ECO:0000256" key="10">
    <source>
        <dbReference type="ARBA" id="ARBA00023242"/>
    </source>
</evidence>
<keyword evidence="4" id="KW-0963">Cytoplasm</keyword>
<evidence type="ECO:0000256" key="9">
    <source>
        <dbReference type="ARBA" id="ARBA00023212"/>
    </source>
</evidence>
<dbReference type="InterPro" id="IPR006888">
    <property type="entry name" value="XLR/SYCP3/FAM9_dom"/>
</dbReference>
<dbReference type="SUPFAM" id="SSF53067">
    <property type="entry name" value="Actin-like ATPase domain"/>
    <property type="match status" value="2"/>
</dbReference>
<feature type="compositionally biased region" description="Polar residues" evidence="14">
    <location>
        <begin position="1565"/>
        <end position="1579"/>
    </location>
</feature>
<dbReference type="InterPro" id="IPR013083">
    <property type="entry name" value="Znf_RING/FYVE/PHD"/>
</dbReference>
<dbReference type="GO" id="GO:0005881">
    <property type="term" value="C:cytoplasmic microtubule"/>
    <property type="evidence" value="ECO:0007669"/>
    <property type="project" value="TreeGrafter"/>
</dbReference>
<keyword evidence="10" id="KW-0539">Nucleus</keyword>
<accession>A0AAE0V5B5</accession>
<dbReference type="InterPro" id="IPR001841">
    <property type="entry name" value="Znf_RING"/>
</dbReference>
<dbReference type="GO" id="GO:0008017">
    <property type="term" value="F:microtubule binding"/>
    <property type="evidence" value="ECO:0007669"/>
    <property type="project" value="TreeGrafter"/>
</dbReference>
<gene>
    <name evidence="16" type="ORF">QTP70_026480</name>
</gene>
<evidence type="ECO:0000256" key="2">
    <source>
        <dbReference type="ARBA" id="ARBA00004245"/>
    </source>
</evidence>
<keyword evidence="7 12" id="KW-0863">Zinc-finger</keyword>
<feature type="region of interest" description="Disordered" evidence="14">
    <location>
        <begin position="350"/>
        <end position="427"/>
    </location>
</feature>
<keyword evidence="6" id="KW-0479">Metal-binding</keyword>
<evidence type="ECO:0000256" key="1">
    <source>
        <dbReference type="ARBA" id="ARBA00004123"/>
    </source>
</evidence>
<dbReference type="PROSITE" id="PS50089">
    <property type="entry name" value="ZF_RING_2"/>
    <property type="match status" value="1"/>
</dbReference>
<dbReference type="Pfam" id="PF15259">
    <property type="entry name" value="GTSE1_N"/>
    <property type="match status" value="1"/>
</dbReference>
<evidence type="ECO:0000256" key="14">
    <source>
        <dbReference type="SAM" id="MobiDB-lite"/>
    </source>
</evidence>
<dbReference type="EMBL" id="JAUCMX010000009">
    <property type="protein sequence ID" value="KAK3536073.1"/>
    <property type="molecule type" value="Genomic_DNA"/>
</dbReference>
<comment type="caution">
    <text evidence="16">The sequence shown here is derived from an EMBL/GenBank/DDBJ whole genome shotgun (WGS) entry which is preliminary data.</text>
</comment>
<dbReference type="Gene3D" id="3.30.40.10">
    <property type="entry name" value="Zinc/RING finger domain, C3HC4 (zinc finger)"/>
    <property type="match status" value="1"/>
</dbReference>
<sequence length="1736" mass="193320">MMASTAGDDFYLLSEEKFEFEVSLSPASSKGDDVEDEVFLGPVTHEERCISHGMVNQMKDSMSSGPSLGEEPSWSPLLEDKFDEICKEAHLLASHLERTLPEPVAKDLTAASSLSEDAEKFEMDSTAKLSMFKSAAALSPIKRETFCVQDSPMKQLPPAIQKRLQKSSIISAGKPRLSTSSPVRTTDTQPKLAPRGKSLLHSGGVLPNRPTAMGNSRLSSGARPVLSSKNRLPPPSKSCFGLKRSPGSRDTRRAGSAEDLLSDTTSITSDVSDSSFNTSLPVKRGLPAPSKTELRGGAPLRKIPTLPNRRVGDRSRNTSSSSSSVSSINSSLSVSPTGKCKLNSSLNASISGRISSTGSRLPSSTRKSGIIGKPLESSSGRTTSFTTRGRKGSEPVPRPVKAIPMGRTETGPSVQHQTPAKRTIERTISVPSISTLAAKTGSTVKADSNLKAFLAPTPTNSLKGVRRSEVTSPDVPRIMKPKKLMSACSVDSGPQRLAPPTPHGLQTISGATEKPLQSKLRRPSALPTPVSRRVSGIPMLTPKSVPRLNKTSHTPESQTPASSSGIHHASPVHLKQSEQQQVVEQIVPKEDSSAPAEFKPCSLVFTLEDECERPTSCHPAAVESSKPSPDELESHPPNPECPSLTKSEEILHNHQLKKTETQEVLLVDAPAPVLKPEEKVLIDLSNTPDLIKTIPTKAFCGQVQIKYLNYKWNLIRFIEWLLAMRTLVLDNGAYTAKIGYSHEKVSVIPNCQFRSKSLRLKTFTANQLDEIKDPSGLFYILPFQKGYLVNWDVQRKVWDQLFGKEMFKVDFADTNIIITEPYFNFTSIQESMNEILFEEYQFQAALRINAGSLSAHKQFNEYSSELCCIVVDSGFSFTHIAPYCRGRKMKDGICRINVGGKLLTNHLKEIISYRQLHVMDETYVINQVKEDVCYVSQDFYKDMQIAQLKGEENLVMRDYVLPDFSSIKKGFCKPREEMNFTGKYKTGEQILRLTNERFAVPEMLFHPSDIGIQEMGIPEAIVNSIIKMPEEMQPHFFKNIILTGGNTLFPGFRDRVYKEVRALTPSEFDVSVIQPQNKMASAGRKQNKKSKQSEDSSHLQAFDFKIEDEKKGLSGSEDEAREETPIVDKSGKKRSKSTFEENDLIVGVGNEVQTMFEKFGADISKVMQAKRKRLETITKSSLKGSNQKIEQLWKTQHGQRQKLTQEYSQQMLSVLRQWETDVQKSEEQEEKLNNLFQQQQKFFQQARVVQSQKIKTVKELYEQFLKNMEEMEKSHEAFFQGAQMELKKEMALLQKKIMMDTVTTTGNGHCEEVPPVHAVLKFCSFGRLLPLTFRRKRQSKVTDHYSGAAQCGPDTKRSEKRDMIPGYLHTTPSSHRTLKRRRLQDPLEGVNNMQARNGTGFVPASSLLPEITWLESPRPSPSTVSSSNSTVSCSSAAELSVLGAAAGQICSSLNSPHGCVSEQKTFKKCIKVQRLKKSSSVSHGSSRCASTAHSLAAEKDHLQDMERRGGCVQEEVVVIDEEEDDDDMVVEAMVRSVQIAEDEAFARSLQEQFDSEEQLHREQNRLQNTTPNRHPQNTQFDSCVGLSWISPWASMMYSSSFPELQEGMAVGQPSRQTRPSRGGRSSHRRNTPHLPLDLLDDSQGNNYEAFLAFEESQGAVVAKKTLSKWEIERLPAKAYDPAHNAGKTDCQICFSDYKKGEKLRMLPCFHDYHVKCIDRWLKENATCPICRADVSL</sequence>
<evidence type="ECO:0000313" key="16">
    <source>
        <dbReference type="EMBL" id="KAK3536073.1"/>
    </source>
</evidence>
<organism evidence="16 17">
    <name type="scientific">Hemibagrus guttatus</name>
    <dbReference type="NCBI Taxonomy" id="175788"/>
    <lineage>
        <taxon>Eukaryota</taxon>
        <taxon>Metazoa</taxon>
        <taxon>Chordata</taxon>
        <taxon>Craniata</taxon>
        <taxon>Vertebrata</taxon>
        <taxon>Euteleostomi</taxon>
        <taxon>Actinopterygii</taxon>
        <taxon>Neopterygii</taxon>
        <taxon>Teleostei</taxon>
        <taxon>Ostariophysi</taxon>
        <taxon>Siluriformes</taxon>
        <taxon>Bagridae</taxon>
        <taxon>Hemibagrus</taxon>
    </lineage>
</organism>
<evidence type="ECO:0000256" key="7">
    <source>
        <dbReference type="ARBA" id="ARBA00022771"/>
    </source>
</evidence>
<feature type="region of interest" description="Disordered" evidence="14">
    <location>
        <begin position="489"/>
        <end position="580"/>
    </location>
</feature>
<evidence type="ECO:0000256" key="6">
    <source>
        <dbReference type="ARBA" id="ARBA00022723"/>
    </source>
</evidence>
<reference evidence="16" key="1">
    <citation type="submission" date="2023-06" db="EMBL/GenBank/DDBJ databases">
        <title>Male Hemibagrus guttatus genome.</title>
        <authorList>
            <person name="Bian C."/>
        </authorList>
    </citation>
    <scope>NUCLEOTIDE SEQUENCE</scope>
    <source>
        <strain evidence="16">Male_cb2023</strain>
        <tissue evidence="16">Muscle</tissue>
    </source>
</reference>
<dbReference type="Pfam" id="PF04803">
    <property type="entry name" value="Cor1"/>
    <property type="match status" value="1"/>
</dbReference>
<evidence type="ECO:0000256" key="5">
    <source>
        <dbReference type="ARBA" id="ARBA00022553"/>
    </source>
</evidence>
<evidence type="ECO:0000256" key="8">
    <source>
        <dbReference type="ARBA" id="ARBA00022833"/>
    </source>
</evidence>
<feature type="compositionally biased region" description="Polar residues" evidence="14">
    <location>
        <begin position="410"/>
        <end position="420"/>
    </location>
</feature>
<comment type="subcellular location">
    <subcellularLocation>
        <location evidence="2">Cytoplasm</location>
        <location evidence="2">Cytoskeleton</location>
    </subcellularLocation>
    <subcellularLocation>
        <location evidence="1">Nucleus</location>
    </subcellularLocation>
</comment>
<feature type="coiled-coil region" evidence="13">
    <location>
        <begin position="1215"/>
        <end position="1274"/>
    </location>
</feature>
<feature type="compositionally biased region" description="Basic and acidic residues" evidence="14">
    <location>
        <begin position="247"/>
        <end position="256"/>
    </location>
</feature>
<feature type="region of interest" description="Disordered" evidence="14">
    <location>
        <begin position="1609"/>
        <end position="1638"/>
    </location>
</feature>
<feature type="compositionally biased region" description="Low complexity" evidence="14">
    <location>
        <begin position="262"/>
        <end position="275"/>
    </location>
</feature>
<dbReference type="SMART" id="SM00184">
    <property type="entry name" value="RING"/>
    <property type="match status" value="1"/>
</dbReference>
<dbReference type="InterPro" id="IPR026657">
    <property type="entry name" value="DDA3/GTSE-1"/>
</dbReference>
<dbReference type="CDD" id="cd16472">
    <property type="entry name" value="RING-H2_RNF38-like"/>
    <property type="match status" value="1"/>
</dbReference>
<name>A0AAE0V5B5_9TELE</name>
<dbReference type="Pfam" id="PF00022">
    <property type="entry name" value="Actin"/>
    <property type="match status" value="1"/>
</dbReference>
<evidence type="ECO:0000259" key="15">
    <source>
        <dbReference type="PROSITE" id="PS50089"/>
    </source>
</evidence>
<evidence type="ECO:0000256" key="11">
    <source>
        <dbReference type="ARBA" id="ARBA00074635"/>
    </source>
</evidence>
<feature type="compositionally biased region" description="Polar residues" evidence="14">
    <location>
        <begin position="549"/>
        <end position="565"/>
    </location>
</feature>
<feature type="compositionally biased region" description="Polar residues" evidence="14">
    <location>
        <begin position="177"/>
        <end position="189"/>
    </location>
</feature>
<keyword evidence="5" id="KW-0597">Phosphoprotein</keyword>
<evidence type="ECO:0000313" key="17">
    <source>
        <dbReference type="Proteomes" id="UP001274896"/>
    </source>
</evidence>
<dbReference type="FunFam" id="3.90.640.10:FF:000014">
    <property type="entry name" value="Putative actin-related protein 6"/>
    <property type="match status" value="1"/>
</dbReference>
<dbReference type="InterPro" id="IPR032768">
    <property type="entry name" value="GTSE1_N"/>
</dbReference>
<protein>
    <recommendedName>
        <fullName evidence="11">Actin-related protein 6</fullName>
    </recommendedName>
</protein>
<dbReference type="FunFam" id="2.30.36.70:FF:000003">
    <property type="entry name" value="Actin-related protein 6"/>
    <property type="match status" value="1"/>
</dbReference>
<evidence type="ECO:0000256" key="3">
    <source>
        <dbReference type="ARBA" id="ARBA00005665"/>
    </source>
</evidence>
<keyword evidence="17" id="KW-1185">Reference proteome</keyword>
<feature type="region of interest" description="Disordered" evidence="14">
    <location>
        <begin position="1074"/>
        <end position="1135"/>
    </location>
</feature>
<evidence type="ECO:0000256" key="12">
    <source>
        <dbReference type="PROSITE-ProRule" id="PRU00175"/>
    </source>
</evidence>
<dbReference type="Gene3D" id="2.30.36.70">
    <property type="entry name" value="Actin, Chain A, domain 2"/>
    <property type="match status" value="1"/>
</dbReference>
<dbReference type="PANTHER" id="PTHR21584">
    <property type="entry name" value="DIFFERENTIAL DISPLAY AND ACTIVATED BY P53 DDA3 /G2 S PHASE EXPRESSED 1"/>
    <property type="match status" value="1"/>
</dbReference>
<dbReference type="InterPro" id="IPR043129">
    <property type="entry name" value="ATPase_NBD"/>
</dbReference>
<feature type="domain" description="RING-type" evidence="15">
    <location>
        <begin position="1690"/>
        <end position="1731"/>
    </location>
</feature>
<dbReference type="FunFam" id="3.30.40.10:FF:000922">
    <property type="entry name" value="RING finger protein 38"/>
    <property type="match status" value="1"/>
</dbReference>
<dbReference type="SMART" id="SM00268">
    <property type="entry name" value="ACTIN"/>
    <property type="match status" value="1"/>
</dbReference>
<evidence type="ECO:0000256" key="13">
    <source>
        <dbReference type="SAM" id="Coils"/>
    </source>
</evidence>
<feature type="compositionally biased region" description="Low complexity" evidence="14">
    <location>
        <begin position="317"/>
        <end position="335"/>
    </location>
</feature>
<feature type="region of interest" description="Disordered" evidence="14">
    <location>
        <begin position="165"/>
        <end position="338"/>
    </location>
</feature>
<dbReference type="SUPFAM" id="SSF57850">
    <property type="entry name" value="RING/U-box"/>
    <property type="match status" value="1"/>
</dbReference>
<comment type="similarity">
    <text evidence="3">Belongs to the actin family. ARP6 subfamily.</text>
</comment>
<dbReference type="PANTHER" id="PTHR21584:SF10">
    <property type="entry name" value="G2 AND S PHASE-EXPRESSED PROTEIN 1"/>
    <property type="match status" value="1"/>
</dbReference>
<dbReference type="GO" id="GO:0008270">
    <property type="term" value="F:zinc ion binding"/>
    <property type="evidence" value="ECO:0007669"/>
    <property type="project" value="UniProtKB-KW"/>
</dbReference>
<dbReference type="Gene3D" id="3.90.640.10">
    <property type="entry name" value="Actin, Chain A, domain 4"/>
    <property type="match status" value="1"/>
</dbReference>
<keyword evidence="13" id="KW-0175">Coiled coil</keyword>
<proteinExistence type="inferred from homology"/>
<feature type="compositionally biased region" description="Low complexity" evidence="14">
    <location>
        <begin position="350"/>
        <end position="360"/>
    </location>
</feature>
<feature type="region of interest" description="Disordered" evidence="14">
    <location>
        <begin position="617"/>
        <end position="645"/>
    </location>
</feature>
<dbReference type="Pfam" id="PF13639">
    <property type="entry name" value="zf-RING_2"/>
    <property type="match status" value="1"/>
</dbReference>
<keyword evidence="9" id="KW-0206">Cytoskeleton</keyword>
<dbReference type="Proteomes" id="UP001274896">
    <property type="component" value="Unassembled WGS sequence"/>
</dbReference>
<feature type="region of interest" description="Disordered" evidence="14">
    <location>
        <begin position="1554"/>
        <end position="1579"/>
    </location>
</feature>